<comment type="caution">
    <text evidence="3">The sequence shown here is derived from an EMBL/GenBank/DDBJ whole genome shotgun (WGS) entry which is preliminary data.</text>
</comment>
<dbReference type="Pfam" id="PF20094">
    <property type="entry name" value="GWxTD_dom"/>
    <property type="match status" value="1"/>
</dbReference>
<keyword evidence="1" id="KW-0732">Signal</keyword>
<reference evidence="3" key="1">
    <citation type="submission" date="2022-06" db="EMBL/GenBank/DDBJ databases">
        <title>Gracilimonas sp. CAU 1638 isolated from sea sediment.</title>
        <authorList>
            <person name="Kim W."/>
        </authorList>
    </citation>
    <scope>NUCLEOTIDE SEQUENCE</scope>
    <source>
        <strain evidence="3">CAU 1638</strain>
    </source>
</reference>
<dbReference type="RefSeq" id="WP_255135127.1">
    <property type="nucleotide sequence ID" value="NZ_JANDBC010000002.1"/>
</dbReference>
<name>A0A9X2L637_9BACT</name>
<feature type="signal peptide" evidence="1">
    <location>
        <begin position="1"/>
        <end position="38"/>
    </location>
</feature>
<dbReference type="Proteomes" id="UP001139125">
    <property type="component" value="Unassembled WGS sequence"/>
</dbReference>
<feature type="domain" description="GWxTD" evidence="2">
    <location>
        <begin position="309"/>
        <end position="470"/>
    </location>
</feature>
<evidence type="ECO:0000259" key="2">
    <source>
        <dbReference type="Pfam" id="PF20094"/>
    </source>
</evidence>
<accession>A0A9X2L637</accession>
<dbReference type="AlphaFoldDB" id="A0A9X2L637"/>
<feature type="chain" id="PRO_5040849219" evidence="1">
    <location>
        <begin position="39"/>
        <end position="479"/>
    </location>
</feature>
<evidence type="ECO:0000313" key="4">
    <source>
        <dbReference type="Proteomes" id="UP001139125"/>
    </source>
</evidence>
<dbReference type="NCBIfam" id="TIGR04514">
    <property type="entry name" value="GWxTD_dom"/>
    <property type="match status" value="1"/>
</dbReference>
<protein>
    <submittedName>
        <fullName evidence="3">GWxTD domain-containing protein</fullName>
    </submittedName>
</protein>
<dbReference type="EMBL" id="JANDBC010000002">
    <property type="protein sequence ID" value="MCP9292248.1"/>
    <property type="molecule type" value="Genomic_DNA"/>
</dbReference>
<organism evidence="3 4">
    <name type="scientific">Gracilimonas sediminicola</name>
    <dbReference type="NCBI Taxonomy" id="2952158"/>
    <lineage>
        <taxon>Bacteria</taxon>
        <taxon>Pseudomonadati</taxon>
        <taxon>Balneolota</taxon>
        <taxon>Balneolia</taxon>
        <taxon>Balneolales</taxon>
        <taxon>Balneolaceae</taxon>
        <taxon>Gracilimonas</taxon>
    </lineage>
</organism>
<sequence>MNSTSPHNSFRYQLKSILGCLMCCAVFVSCSSSYSGKADIGNNTVPELGLPYITVTTSSNVTETGQTQALVYISIFENSLIFKNQRDSLVSRISISLDIIRENDNAEISKTYQILLGKDPDTKYYEQNTIYRRFQYDLPPGEYNVKVGITDLHSGKQTTKGNDLYVPDPNARSVSISNVRFYEKPSPEENFLAVNRYNVNTGFDSLKFTFQVTNGKASELLDIESKLIRFEADTKPARSMSERSLRRSSIEYKGLDFTDRNVVQSNARKLEAMGSVTIENSFTDLSKGNYRFEVKVETSSGETFFEVRDFSIKSKNFPSLKSPKELAEPLIYIMRENEYNELLKIGSEDSLKSAIDEYWLSNIKNVPKTRRILQLYYERVEQANIQFSNFKEGWKTDPGMIYILFGPPLYIDSGFGEMTWFYEFDSGNRTPRIFFEDKRYGNTKFPFENFILKRSSDLFNLQYRQIQAWRDGSILYLSQ</sequence>
<dbReference type="InterPro" id="IPR030959">
    <property type="entry name" value="GWxTD_dom"/>
</dbReference>
<gene>
    <name evidence="3" type="ORF">NM125_11740</name>
</gene>
<keyword evidence="4" id="KW-1185">Reference proteome</keyword>
<evidence type="ECO:0000313" key="3">
    <source>
        <dbReference type="EMBL" id="MCP9292248.1"/>
    </source>
</evidence>
<evidence type="ECO:0000256" key="1">
    <source>
        <dbReference type="SAM" id="SignalP"/>
    </source>
</evidence>
<proteinExistence type="predicted"/>